<comment type="caution">
    <text evidence="1">The sequence shown here is derived from an EMBL/GenBank/DDBJ whole genome shotgun (WGS) entry which is preliminary data.</text>
</comment>
<feature type="non-terminal residue" evidence="1">
    <location>
        <position position="28"/>
    </location>
</feature>
<dbReference type="Proteomes" id="UP000265520">
    <property type="component" value="Unassembled WGS sequence"/>
</dbReference>
<accession>A0A392VGC8</accession>
<organism evidence="1 2">
    <name type="scientific">Trifolium medium</name>
    <dbReference type="NCBI Taxonomy" id="97028"/>
    <lineage>
        <taxon>Eukaryota</taxon>
        <taxon>Viridiplantae</taxon>
        <taxon>Streptophyta</taxon>
        <taxon>Embryophyta</taxon>
        <taxon>Tracheophyta</taxon>
        <taxon>Spermatophyta</taxon>
        <taxon>Magnoliopsida</taxon>
        <taxon>eudicotyledons</taxon>
        <taxon>Gunneridae</taxon>
        <taxon>Pentapetalae</taxon>
        <taxon>rosids</taxon>
        <taxon>fabids</taxon>
        <taxon>Fabales</taxon>
        <taxon>Fabaceae</taxon>
        <taxon>Papilionoideae</taxon>
        <taxon>50 kb inversion clade</taxon>
        <taxon>NPAAA clade</taxon>
        <taxon>Hologalegina</taxon>
        <taxon>IRL clade</taxon>
        <taxon>Trifolieae</taxon>
        <taxon>Trifolium</taxon>
    </lineage>
</organism>
<evidence type="ECO:0000313" key="2">
    <source>
        <dbReference type="Proteomes" id="UP000265520"/>
    </source>
</evidence>
<dbReference type="EMBL" id="LXQA011166091">
    <property type="protein sequence ID" value="MCI87444.1"/>
    <property type="molecule type" value="Genomic_DNA"/>
</dbReference>
<protein>
    <submittedName>
        <fullName evidence="1">Uncharacterized protein</fullName>
    </submittedName>
</protein>
<name>A0A392VGC8_9FABA</name>
<keyword evidence="2" id="KW-1185">Reference proteome</keyword>
<reference evidence="1 2" key="1">
    <citation type="journal article" date="2018" name="Front. Plant Sci.">
        <title>Red Clover (Trifolium pratense) and Zigzag Clover (T. medium) - A Picture of Genomic Similarities and Differences.</title>
        <authorList>
            <person name="Dluhosova J."/>
            <person name="Istvanek J."/>
            <person name="Nedelnik J."/>
            <person name="Repkova J."/>
        </authorList>
    </citation>
    <scope>NUCLEOTIDE SEQUENCE [LARGE SCALE GENOMIC DNA]</scope>
    <source>
        <strain evidence="2">cv. 10/8</strain>
        <tissue evidence="1">Leaf</tissue>
    </source>
</reference>
<proteinExistence type="predicted"/>
<dbReference type="AlphaFoldDB" id="A0A392VGC8"/>
<sequence length="28" mass="3066">MWSGIRFLAHVYGENSVGRGESTLCAPQ</sequence>
<evidence type="ECO:0000313" key="1">
    <source>
        <dbReference type="EMBL" id="MCI87444.1"/>
    </source>
</evidence>